<keyword evidence="1" id="KW-0812">Transmembrane</keyword>
<accession>A0AA96F571</accession>
<sequence length="75" mass="9182">MATNYQQEELWRKDAKNWKLGLFYYNKEDQRIIVEKRNPAFGITFNFAHGKTYFYLIGMFLFFGFVVYMITNFKK</sequence>
<dbReference type="KEGG" id="fcj:RN605_13405"/>
<keyword evidence="1" id="KW-0472">Membrane</keyword>
<evidence type="ECO:0000313" key="2">
    <source>
        <dbReference type="EMBL" id="WNM20275.1"/>
    </source>
</evidence>
<reference evidence="2 4" key="1">
    <citation type="submission" date="2023-09" db="EMBL/GenBank/DDBJ databases">
        <title>Flavobacterium sp. a novel bacteria isolate from Pepper rhizosphere.</title>
        <authorList>
            <person name="Peng Y."/>
            <person name="Lee J."/>
        </authorList>
    </citation>
    <scope>NUCLEOTIDE SEQUENCE</scope>
    <source>
        <strain evidence="2">PMR2A8</strain>
        <strain evidence="3 4">PMTSA4</strain>
    </source>
</reference>
<dbReference type="Proteomes" id="UP001304515">
    <property type="component" value="Chromosome"/>
</dbReference>
<gene>
    <name evidence="3" type="ORF">RN605_13405</name>
    <name evidence="2" type="ORF">RN608_06235</name>
</gene>
<dbReference type="EMBL" id="CP134890">
    <property type="protein sequence ID" value="WNM21665.1"/>
    <property type="molecule type" value="Genomic_DNA"/>
</dbReference>
<evidence type="ECO:0000313" key="4">
    <source>
        <dbReference type="Proteomes" id="UP001304515"/>
    </source>
</evidence>
<evidence type="ECO:0008006" key="5">
    <source>
        <dbReference type="Google" id="ProtNLM"/>
    </source>
</evidence>
<dbReference type="RefSeq" id="WP_313325573.1">
    <property type="nucleotide sequence ID" value="NZ_CP134878.1"/>
</dbReference>
<organism evidence="2">
    <name type="scientific">Flavobacterium capsici</name>
    <dbReference type="NCBI Taxonomy" id="3075618"/>
    <lineage>
        <taxon>Bacteria</taxon>
        <taxon>Pseudomonadati</taxon>
        <taxon>Bacteroidota</taxon>
        <taxon>Flavobacteriia</taxon>
        <taxon>Flavobacteriales</taxon>
        <taxon>Flavobacteriaceae</taxon>
        <taxon>Flavobacterium</taxon>
    </lineage>
</organism>
<accession>A0AA96F0D4</accession>
<keyword evidence="1" id="KW-1133">Transmembrane helix</keyword>
<dbReference type="AlphaFoldDB" id="A0AA96F0D4"/>
<keyword evidence="4" id="KW-1185">Reference proteome</keyword>
<proteinExistence type="predicted"/>
<feature type="transmembrane region" description="Helical" evidence="1">
    <location>
        <begin position="53"/>
        <end position="71"/>
    </location>
</feature>
<name>A0AA96F0D4_9FLAO</name>
<protein>
    <recommendedName>
        <fullName evidence="5">DUF5808 domain-containing protein</fullName>
    </recommendedName>
</protein>
<evidence type="ECO:0000313" key="3">
    <source>
        <dbReference type="EMBL" id="WNM21665.1"/>
    </source>
</evidence>
<evidence type="ECO:0000256" key="1">
    <source>
        <dbReference type="SAM" id="Phobius"/>
    </source>
</evidence>
<dbReference type="EMBL" id="CP134878">
    <property type="protein sequence ID" value="WNM20275.1"/>
    <property type="molecule type" value="Genomic_DNA"/>
</dbReference>